<evidence type="ECO:0000256" key="1">
    <source>
        <dbReference type="SAM" id="MobiDB-lite"/>
    </source>
</evidence>
<evidence type="ECO:0000313" key="2">
    <source>
        <dbReference type="EMBL" id="KAK3042628.1"/>
    </source>
</evidence>
<accession>A0AA89BIS1</accession>
<comment type="caution">
    <text evidence="2">The sequence shown here is derived from an EMBL/GenBank/DDBJ whole genome shotgun (WGS) entry which is preliminary data.</text>
</comment>
<dbReference type="EMBL" id="JAVXUP010000017">
    <property type="protein sequence ID" value="KAK3042628.1"/>
    <property type="molecule type" value="Genomic_DNA"/>
</dbReference>
<proteinExistence type="predicted"/>
<dbReference type="Proteomes" id="UP001188597">
    <property type="component" value="Unassembled WGS sequence"/>
</dbReference>
<keyword evidence="3" id="KW-1185">Reference proteome</keyword>
<organism evidence="2 3">
    <name type="scientific">Escallonia herrerae</name>
    <dbReference type="NCBI Taxonomy" id="1293975"/>
    <lineage>
        <taxon>Eukaryota</taxon>
        <taxon>Viridiplantae</taxon>
        <taxon>Streptophyta</taxon>
        <taxon>Embryophyta</taxon>
        <taxon>Tracheophyta</taxon>
        <taxon>Spermatophyta</taxon>
        <taxon>Magnoliopsida</taxon>
        <taxon>eudicotyledons</taxon>
        <taxon>Gunneridae</taxon>
        <taxon>Pentapetalae</taxon>
        <taxon>asterids</taxon>
        <taxon>campanulids</taxon>
        <taxon>Escalloniales</taxon>
        <taxon>Escalloniaceae</taxon>
        <taxon>Escallonia</taxon>
    </lineage>
</organism>
<reference evidence="2" key="1">
    <citation type="submission" date="2022-12" db="EMBL/GenBank/DDBJ databases">
        <title>Draft genome assemblies for two species of Escallonia (Escalloniales).</title>
        <authorList>
            <person name="Chanderbali A."/>
            <person name="Dervinis C."/>
            <person name="Anghel I."/>
            <person name="Soltis D."/>
            <person name="Soltis P."/>
            <person name="Zapata F."/>
        </authorList>
    </citation>
    <scope>NUCLEOTIDE SEQUENCE</scope>
    <source>
        <strain evidence="2">UCBG64.0493</strain>
        <tissue evidence="2">Leaf</tissue>
    </source>
</reference>
<dbReference type="AlphaFoldDB" id="A0AA89BIS1"/>
<gene>
    <name evidence="2" type="ORF">RJ639_000880</name>
</gene>
<name>A0AA89BIS1_9ASTE</name>
<evidence type="ECO:0000313" key="3">
    <source>
        <dbReference type="Proteomes" id="UP001188597"/>
    </source>
</evidence>
<feature type="compositionally biased region" description="Basic and acidic residues" evidence="1">
    <location>
        <begin position="1"/>
        <end position="20"/>
    </location>
</feature>
<sequence>MEGIKAFEPRDTAEVAREPGPELFGPHWSEARQQSRGDRAALLRDGERDYVKLPPENFMESAIRLFPH</sequence>
<feature type="region of interest" description="Disordered" evidence="1">
    <location>
        <begin position="1"/>
        <end position="34"/>
    </location>
</feature>
<protein>
    <submittedName>
        <fullName evidence="2">Uncharacterized protein</fullName>
    </submittedName>
</protein>